<dbReference type="RefSeq" id="WP_265722705.1">
    <property type="nucleotide sequence ID" value="NZ_JAPIVK010000027.1"/>
</dbReference>
<keyword evidence="3" id="KW-0223">Dioxygenase</keyword>
<keyword evidence="3" id="KW-0560">Oxidoreductase</keyword>
<dbReference type="PANTHER" id="PTHR20883">
    <property type="entry name" value="PHYTANOYL-COA DIOXYGENASE DOMAIN CONTAINING 1"/>
    <property type="match status" value="1"/>
</dbReference>
<proteinExistence type="predicted"/>
<dbReference type="EMBL" id="JBHUJD010000024">
    <property type="protein sequence ID" value="MFD2311907.1"/>
    <property type="molecule type" value="Genomic_DNA"/>
</dbReference>
<sequence>MTMTDDLYPSRVGGGEQIIPRLDPVIHGPAPSGESPLDRDQLDCYEQNGYLVFPDLLPELVEPLQADIQRLRTELRGREELVREPQGDGLRTIFNPCRFSPQIDGLFRHPKVLPMVRQLLGSDVYLMQSRVNNKPAFRGRSFAWHSDFETWHVEDGMPRMRALTAWLMLNENSHYNGPLYVIPGSHKLYVSCRGRTGEDNYKSSLRQQTLGVPEPDTMREILREREIHAITGKPGTLVIHECNLLHGSPDNISGDPRQVVMCVYNSVENKPVAPYGAARPRPAFLSSRDYTPAAVA</sequence>
<protein>
    <submittedName>
        <fullName evidence="3">Phytanoyl-CoA dioxygenase family protein</fullName>
    </submittedName>
</protein>
<feature type="region of interest" description="Disordered" evidence="2">
    <location>
        <begin position="1"/>
        <end position="38"/>
    </location>
</feature>
<evidence type="ECO:0000256" key="2">
    <source>
        <dbReference type="SAM" id="MobiDB-lite"/>
    </source>
</evidence>
<dbReference type="PANTHER" id="PTHR20883:SF48">
    <property type="entry name" value="ECTOINE DIOXYGENASE"/>
    <property type="match status" value="1"/>
</dbReference>
<accession>A0ABW5EFF5</accession>
<dbReference type="Proteomes" id="UP001597425">
    <property type="component" value="Unassembled WGS sequence"/>
</dbReference>
<name>A0ABW5EFF5_9GAMM</name>
<dbReference type="Pfam" id="PF05721">
    <property type="entry name" value="PhyH"/>
    <property type="match status" value="1"/>
</dbReference>
<evidence type="ECO:0000313" key="3">
    <source>
        <dbReference type="EMBL" id="MFD2311907.1"/>
    </source>
</evidence>
<dbReference type="Gene3D" id="2.60.120.620">
    <property type="entry name" value="q2cbj1_9rhob like domain"/>
    <property type="match status" value="1"/>
</dbReference>
<comment type="caution">
    <text evidence="3">The sequence shown here is derived from an EMBL/GenBank/DDBJ whole genome shotgun (WGS) entry which is preliminary data.</text>
</comment>
<evidence type="ECO:0000256" key="1">
    <source>
        <dbReference type="ARBA" id="ARBA00001954"/>
    </source>
</evidence>
<dbReference type="GO" id="GO:0051213">
    <property type="term" value="F:dioxygenase activity"/>
    <property type="evidence" value="ECO:0007669"/>
    <property type="project" value="UniProtKB-KW"/>
</dbReference>
<evidence type="ECO:0000313" key="4">
    <source>
        <dbReference type="Proteomes" id="UP001597425"/>
    </source>
</evidence>
<organism evidence="3 4">
    <name type="scientific">Microbulbifer halophilus</name>
    <dbReference type="NCBI Taxonomy" id="453963"/>
    <lineage>
        <taxon>Bacteria</taxon>
        <taxon>Pseudomonadati</taxon>
        <taxon>Pseudomonadota</taxon>
        <taxon>Gammaproteobacteria</taxon>
        <taxon>Cellvibrionales</taxon>
        <taxon>Microbulbiferaceae</taxon>
        <taxon>Microbulbifer</taxon>
    </lineage>
</organism>
<gene>
    <name evidence="3" type="ORF">ACFSKX_15865</name>
</gene>
<dbReference type="InterPro" id="IPR008775">
    <property type="entry name" value="Phytyl_CoA_dOase-like"/>
</dbReference>
<reference evidence="4" key="1">
    <citation type="journal article" date="2019" name="Int. J. Syst. Evol. Microbiol.">
        <title>The Global Catalogue of Microorganisms (GCM) 10K type strain sequencing project: providing services to taxonomists for standard genome sequencing and annotation.</title>
        <authorList>
            <consortium name="The Broad Institute Genomics Platform"/>
            <consortium name="The Broad Institute Genome Sequencing Center for Infectious Disease"/>
            <person name="Wu L."/>
            <person name="Ma J."/>
        </authorList>
    </citation>
    <scope>NUCLEOTIDE SEQUENCE [LARGE SCALE GENOMIC DNA]</scope>
    <source>
        <strain evidence="4">KCTC 12848</strain>
    </source>
</reference>
<dbReference type="SUPFAM" id="SSF51197">
    <property type="entry name" value="Clavaminate synthase-like"/>
    <property type="match status" value="1"/>
</dbReference>
<keyword evidence="4" id="KW-1185">Reference proteome</keyword>
<comment type="cofactor">
    <cofactor evidence="1">
        <name>Fe(2+)</name>
        <dbReference type="ChEBI" id="CHEBI:29033"/>
    </cofactor>
</comment>